<dbReference type="Gramene" id="KQK13924">
    <property type="protein sequence ID" value="KQK13924"/>
    <property type="gene ID" value="BRADI_1g13400v3"/>
</dbReference>
<dbReference type="Proteomes" id="UP000008810">
    <property type="component" value="Chromosome 1"/>
</dbReference>
<dbReference type="InterPro" id="IPR014710">
    <property type="entry name" value="RmlC-like_jellyroll"/>
</dbReference>
<gene>
    <name evidence="9" type="ORF">BRADI_1g13400v3</name>
</gene>
<dbReference type="HOGENOM" id="CLU_061320_4_1_1"/>
<keyword evidence="11" id="KW-1185">Reference proteome</keyword>
<dbReference type="InterPro" id="IPR011051">
    <property type="entry name" value="RmlC_Cupin_sf"/>
</dbReference>
<dbReference type="OMA" id="MNTAGHR"/>
<dbReference type="GO" id="GO:0046872">
    <property type="term" value="F:metal ion binding"/>
    <property type="evidence" value="ECO:0007669"/>
    <property type="project" value="UniProtKB-KW"/>
</dbReference>
<organism evidence="10">
    <name type="scientific">Brachypodium distachyon</name>
    <name type="common">Purple false brome</name>
    <name type="synonym">Trachynia distachya</name>
    <dbReference type="NCBI Taxonomy" id="15368"/>
    <lineage>
        <taxon>Eukaryota</taxon>
        <taxon>Viridiplantae</taxon>
        <taxon>Streptophyta</taxon>
        <taxon>Embryophyta</taxon>
        <taxon>Tracheophyta</taxon>
        <taxon>Spermatophyta</taxon>
        <taxon>Magnoliopsida</taxon>
        <taxon>Liliopsida</taxon>
        <taxon>Poales</taxon>
        <taxon>Poaceae</taxon>
        <taxon>BOP clade</taxon>
        <taxon>Pooideae</taxon>
        <taxon>Stipodae</taxon>
        <taxon>Brachypodieae</taxon>
        <taxon>Brachypodium</taxon>
    </lineage>
</organism>
<keyword evidence="5" id="KW-0560">Oxidoreductase</keyword>
<dbReference type="FunCoup" id="I1GPW5">
    <property type="interactions" value="264"/>
</dbReference>
<dbReference type="Gene3D" id="2.60.120.10">
    <property type="entry name" value="Jelly Rolls"/>
    <property type="match status" value="1"/>
</dbReference>
<comment type="cofactor">
    <cofactor evidence="1">
        <name>Fe(2+)</name>
        <dbReference type="ChEBI" id="CHEBI:29033"/>
    </cofactor>
</comment>
<dbReference type="InterPro" id="IPR012864">
    <property type="entry name" value="PCO/ADO"/>
</dbReference>
<evidence type="ECO:0000256" key="6">
    <source>
        <dbReference type="ARBA" id="ARBA00023004"/>
    </source>
</evidence>
<feature type="region of interest" description="Disordered" evidence="8">
    <location>
        <begin position="1"/>
        <end position="56"/>
    </location>
</feature>
<evidence type="ECO:0000256" key="4">
    <source>
        <dbReference type="ARBA" id="ARBA00022723"/>
    </source>
</evidence>
<dbReference type="CDD" id="cd20289">
    <property type="entry name" value="cupin_ADO"/>
    <property type="match status" value="1"/>
</dbReference>
<evidence type="ECO:0000256" key="7">
    <source>
        <dbReference type="ARBA" id="ARBA00024284"/>
    </source>
</evidence>
<evidence type="ECO:0000313" key="9">
    <source>
        <dbReference type="EMBL" id="KQK13924.1"/>
    </source>
</evidence>
<dbReference type="STRING" id="15368.I1GPW5"/>
<dbReference type="Pfam" id="PF07847">
    <property type="entry name" value="PCO_ADO"/>
    <property type="match status" value="1"/>
</dbReference>
<dbReference type="GO" id="GO:0017172">
    <property type="term" value="F:cysteine dioxygenase activity"/>
    <property type="evidence" value="ECO:0007669"/>
    <property type="project" value="UniProtKB-EC"/>
</dbReference>
<dbReference type="EnsemblPlants" id="KQK13924">
    <property type="protein sequence ID" value="KQK13924"/>
    <property type="gene ID" value="BRADI_1g13400v3"/>
</dbReference>
<dbReference type="PANTHER" id="PTHR22966">
    <property type="entry name" value="2-AMINOETHANETHIOL DIOXYGENASE"/>
    <property type="match status" value="1"/>
</dbReference>
<protein>
    <recommendedName>
        <fullName evidence="3">cysteine dioxygenase</fullName>
        <ecNumber evidence="3">1.13.11.20</ecNumber>
    </recommendedName>
</protein>
<dbReference type="SUPFAM" id="SSF51182">
    <property type="entry name" value="RmlC-like cupins"/>
    <property type="match status" value="1"/>
</dbReference>
<reference evidence="10" key="3">
    <citation type="submission" date="2018-08" db="UniProtKB">
        <authorList>
            <consortium name="EnsemblPlants"/>
        </authorList>
    </citation>
    <scope>IDENTIFICATION</scope>
    <source>
        <strain evidence="10">cv. Bd21</strain>
    </source>
</reference>
<evidence type="ECO:0000256" key="3">
    <source>
        <dbReference type="ARBA" id="ARBA00013133"/>
    </source>
</evidence>
<dbReference type="InParanoid" id="I1GPW5"/>
<dbReference type="AlphaFoldDB" id="I1GPW5"/>
<evidence type="ECO:0000313" key="11">
    <source>
        <dbReference type="Proteomes" id="UP000008810"/>
    </source>
</evidence>
<evidence type="ECO:0000256" key="1">
    <source>
        <dbReference type="ARBA" id="ARBA00001954"/>
    </source>
</evidence>
<reference evidence="9" key="2">
    <citation type="submission" date="2017-06" db="EMBL/GenBank/DDBJ databases">
        <title>WGS assembly of Brachypodium distachyon.</title>
        <authorList>
            <consortium name="The International Brachypodium Initiative"/>
            <person name="Lucas S."/>
            <person name="Harmon-Smith M."/>
            <person name="Lail K."/>
            <person name="Tice H."/>
            <person name="Grimwood J."/>
            <person name="Bruce D."/>
            <person name="Barry K."/>
            <person name="Shu S."/>
            <person name="Lindquist E."/>
            <person name="Wang M."/>
            <person name="Pitluck S."/>
            <person name="Vogel J.P."/>
            <person name="Garvin D.F."/>
            <person name="Mockler T.C."/>
            <person name="Schmutz J."/>
            <person name="Rokhsar D."/>
            <person name="Bevan M.W."/>
        </authorList>
    </citation>
    <scope>NUCLEOTIDE SEQUENCE</scope>
    <source>
        <strain evidence="9">Bd21</strain>
    </source>
</reference>
<evidence type="ECO:0000256" key="2">
    <source>
        <dbReference type="ARBA" id="ARBA00006622"/>
    </source>
</evidence>
<reference evidence="9 10" key="1">
    <citation type="journal article" date="2010" name="Nature">
        <title>Genome sequencing and analysis of the model grass Brachypodium distachyon.</title>
        <authorList>
            <consortium name="International Brachypodium Initiative"/>
        </authorList>
    </citation>
    <scope>NUCLEOTIDE SEQUENCE [LARGE SCALE GENOMIC DNA]</scope>
    <source>
        <strain evidence="9 10">Bd21</strain>
    </source>
</reference>
<dbReference type="OrthoDB" id="271433at2759"/>
<keyword evidence="4" id="KW-0479">Metal-binding</keyword>
<evidence type="ECO:0000313" key="10">
    <source>
        <dbReference type="EnsemblPlants" id="KQK13924"/>
    </source>
</evidence>
<comment type="catalytic activity">
    <reaction evidence="7">
        <text>L-cysteine + O2 = 3-sulfino-L-alanine + H(+)</text>
        <dbReference type="Rhea" id="RHEA:20441"/>
        <dbReference type="ChEBI" id="CHEBI:15378"/>
        <dbReference type="ChEBI" id="CHEBI:15379"/>
        <dbReference type="ChEBI" id="CHEBI:35235"/>
        <dbReference type="ChEBI" id="CHEBI:61085"/>
        <dbReference type="EC" id="1.13.11.20"/>
    </reaction>
    <physiologicalReaction direction="left-to-right" evidence="7">
        <dbReference type="Rhea" id="RHEA:20442"/>
    </physiologicalReaction>
</comment>
<accession>I1GPW5</accession>
<proteinExistence type="inferred from homology"/>
<feature type="compositionally biased region" description="Basic and acidic residues" evidence="8">
    <location>
        <begin position="21"/>
        <end position="42"/>
    </location>
</feature>
<dbReference type="GO" id="GO:0070483">
    <property type="term" value="P:detection of hypoxia"/>
    <property type="evidence" value="ECO:0007669"/>
    <property type="project" value="UniProtKB-ARBA"/>
</dbReference>
<dbReference type="EMBL" id="CM000880">
    <property type="protein sequence ID" value="KQK13924.1"/>
    <property type="molecule type" value="Genomic_DNA"/>
</dbReference>
<comment type="similarity">
    <text evidence="2">Belongs to the cysteine dioxygenase family.</text>
</comment>
<name>I1GPW5_BRADI</name>
<dbReference type="PANTHER" id="PTHR22966:SF66">
    <property type="entry name" value="CYSTEINE DIOXYGENASE"/>
    <property type="match status" value="1"/>
</dbReference>
<evidence type="ECO:0000256" key="8">
    <source>
        <dbReference type="SAM" id="MobiDB-lite"/>
    </source>
</evidence>
<sequence>MVGKNGAPAPVPMQLIPLGRRAREAADREKAEAAAKERAERGTKRKREALAQKKTQTRSNLRRLVDALRVVFPEGSKCDTLPSAHSVSLICRLLEEIRPEDVGLRPDGARYFQELDERGARGTPAITTKNLYECDTFTVAAFLLSPGKVMPLHDHPRMTVFSKILMGSAHVTSYDWVQPSLCLDRRWLLAQKVLDKEFTPESGAWALYPDTGGNVHRLAAGADGPCAFIDVLSPPYGSPLQQIGGSFYEDMPFKKIHPAVPNQISEEQKGKLAWLQQIGVPKDLNLITLQNRGPGSQ</sequence>
<evidence type="ECO:0000256" key="5">
    <source>
        <dbReference type="ARBA" id="ARBA00023002"/>
    </source>
</evidence>
<dbReference type="eggNOG" id="KOG4281">
    <property type="taxonomic scope" value="Eukaryota"/>
</dbReference>
<dbReference type="EC" id="1.13.11.20" evidence="3"/>
<keyword evidence="6" id="KW-0408">Iron</keyword>